<accession>A0AAD4C7I3</accession>
<organism evidence="1 2">
    <name type="scientific">Boletus edulis BED1</name>
    <dbReference type="NCBI Taxonomy" id="1328754"/>
    <lineage>
        <taxon>Eukaryota</taxon>
        <taxon>Fungi</taxon>
        <taxon>Dikarya</taxon>
        <taxon>Basidiomycota</taxon>
        <taxon>Agaricomycotina</taxon>
        <taxon>Agaricomycetes</taxon>
        <taxon>Agaricomycetidae</taxon>
        <taxon>Boletales</taxon>
        <taxon>Boletineae</taxon>
        <taxon>Boletaceae</taxon>
        <taxon>Boletoideae</taxon>
        <taxon>Boletus</taxon>
    </lineage>
</organism>
<name>A0AAD4C7I3_BOLED</name>
<gene>
    <name evidence="1" type="ORF">L210DRAFT_690220</name>
</gene>
<dbReference type="AlphaFoldDB" id="A0AAD4C7I3"/>
<dbReference type="Proteomes" id="UP001194468">
    <property type="component" value="Unassembled WGS sequence"/>
</dbReference>
<protein>
    <submittedName>
        <fullName evidence="1">Uncharacterized protein</fullName>
    </submittedName>
</protein>
<reference evidence="1" key="1">
    <citation type="submission" date="2019-10" db="EMBL/GenBank/DDBJ databases">
        <authorList>
            <consortium name="DOE Joint Genome Institute"/>
            <person name="Kuo A."/>
            <person name="Miyauchi S."/>
            <person name="Kiss E."/>
            <person name="Drula E."/>
            <person name="Kohler A."/>
            <person name="Sanchez-Garcia M."/>
            <person name="Andreopoulos B."/>
            <person name="Barry K.W."/>
            <person name="Bonito G."/>
            <person name="Buee M."/>
            <person name="Carver A."/>
            <person name="Chen C."/>
            <person name="Cichocki N."/>
            <person name="Clum A."/>
            <person name="Culley D."/>
            <person name="Crous P.W."/>
            <person name="Fauchery L."/>
            <person name="Girlanda M."/>
            <person name="Hayes R."/>
            <person name="Keri Z."/>
            <person name="LaButti K."/>
            <person name="Lipzen A."/>
            <person name="Lombard V."/>
            <person name="Magnuson J."/>
            <person name="Maillard F."/>
            <person name="Morin E."/>
            <person name="Murat C."/>
            <person name="Nolan M."/>
            <person name="Ohm R."/>
            <person name="Pangilinan J."/>
            <person name="Pereira M."/>
            <person name="Perotto S."/>
            <person name="Peter M."/>
            <person name="Riley R."/>
            <person name="Sitrit Y."/>
            <person name="Stielow B."/>
            <person name="Szollosi G."/>
            <person name="Zifcakova L."/>
            <person name="Stursova M."/>
            <person name="Spatafora J.W."/>
            <person name="Tedersoo L."/>
            <person name="Vaario L.-M."/>
            <person name="Yamada A."/>
            <person name="Yan M."/>
            <person name="Wang P."/>
            <person name="Xu J."/>
            <person name="Bruns T."/>
            <person name="Baldrian P."/>
            <person name="Vilgalys R."/>
            <person name="Henrissat B."/>
            <person name="Grigoriev I.V."/>
            <person name="Hibbett D."/>
            <person name="Nagy L.G."/>
            <person name="Martin F.M."/>
        </authorList>
    </citation>
    <scope>NUCLEOTIDE SEQUENCE</scope>
    <source>
        <strain evidence="1">BED1</strain>
    </source>
</reference>
<evidence type="ECO:0000313" key="1">
    <source>
        <dbReference type="EMBL" id="KAF8450991.1"/>
    </source>
</evidence>
<evidence type="ECO:0000313" key="2">
    <source>
        <dbReference type="Proteomes" id="UP001194468"/>
    </source>
</evidence>
<comment type="caution">
    <text evidence="1">The sequence shown here is derived from an EMBL/GenBank/DDBJ whole genome shotgun (WGS) entry which is preliminary data.</text>
</comment>
<dbReference type="PROSITE" id="PS51257">
    <property type="entry name" value="PROKAR_LIPOPROTEIN"/>
    <property type="match status" value="1"/>
</dbReference>
<proteinExistence type="predicted"/>
<reference evidence="1" key="2">
    <citation type="journal article" date="2020" name="Nat. Commun.">
        <title>Large-scale genome sequencing of mycorrhizal fungi provides insights into the early evolution of symbiotic traits.</title>
        <authorList>
            <person name="Miyauchi S."/>
            <person name="Kiss E."/>
            <person name="Kuo A."/>
            <person name="Drula E."/>
            <person name="Kohler A."/>
            <person name="Sanchez-Garcia M."/>
            <person name="Morin E."/>
            <person name="Andreopoulos B."/>
            <person name="Barry K.W."/>
            <person name="Bonito G."/>
            <person name="Buee M."/>
            <person name="Carver A."/>
            <person name="Chen C."/>
            <person name="Cichocki N."/>
            <person name="Clum A."/>
            <person name="Culley D."/>
            <person name="Crous P.W."/>
            <person name="Fauchery L."/>
            <person name="Girlanda M."/>
            <person name="Hayes R.D."/>
            <person name="Keri Z."/>
            <person name="LaButti K."/>
            <person name="Lipzen A."/>
            <person name="Lombard V."/>
            <person name="Magnuson J."/>
            <person name="Maillard F."/>
            <person name="Murat C."/>
            <person name="Nolan M."/>
            <person name="Ohm R.A."/>
            <person name="Pangilinan J."/>
            <person name="Pereira M.F."/>
            <person name="Perotto S."/>
            <person name="Peter M."/>
            <person name="Pfister S."/>
            <person name="Riley R."/>
            <person name="Sitrit Y."/>
            <person name="Stielow J.B."/>
            <person name="Szollosi G."/>
            <person name="Zifcakova L."/>
            <person name="Stursova M."/>
            <person name="Spatafora J.W."/>
            <person name="Tedersoo L."/>
            <person name="Vaario L.M."/>
            <person name="Yamada A."/>
            <person name="Yan M."/>
            <person name="Wang P."/>
            <person name="Xu J."/>
            <person name="Bruns T."/>
            <person name="Baldrian P."/>
            <person name="Vilgalys R."/>
            <person name="Dunand C."/>
            <person name="Henrissat B."/>
            <person name="Grigoriev I.V."/>
            <person name="Hibbett D."/>
            <person name="Nagy L.G."/>
            <person name="Martin F.M."/>
        </authorList>
    </citation>
    <scope>NUCLEOTIDE SEQUENCE</scope>
    <source>
        <strain evidence="1">BED1</strain>
    </source>
</reference>
<keyword evidence="2" id="KW-1185">Reference proteome</keyword>
<dbReference type="EMBL" id="WHUW01000002">
    <property type="protein sequence ID" value="KAF8450991.1"/>
    <property type="molecule type" value="Genomic_DNA"/>
</dbReference>
<sequence>MQIRFLYNNMGSAAHIRLLAGNVFPSIAACRPFILEALITACATMPRTRLCTRLLRLYSSLRYHRSSTHPTHAAVLASFLSSRPTSSSILTFSSQGVRPSSKPNLSCLFMLSYPWQQAL</sequence>